<dbReference type="EMBL" id="CAJPDR010000289">
    <property type="protein sequence ID" value="CAF9930611.1"/>
    <property type="molecule type" value="Genomic_DNA"/>
</dbReference>
<name>A0A8H3FR02_9LECA</name>
<gene>
    <name evidence="2" type="ORF">ALECFALPRED_004650</name>
</gene>
<feature type="domain" description="Fatty acid desaturase" evidence="1">
    <location>
        <begin position="97"/>
        <end position="377"/>
    </location>
</feature>
<dbReference type="Proteomes" id="UP000664203">
    <property type="component" value="Unassembled WGS sequence"/>
</dbReference>
<sequence>MTTTMTSTMEEPTKNVQENLEANYTSHPSELVKDGVVSSKYSSQDLRNAIPAYCFEPSYFWSFFYLARDLLVAGTLMYASYNYIPLIPFKLGRYAAWATYGYFQGQQMTGIWVIGHECGHGGFSKNDYLNDTIGWITHSALMTPYFSWQSTHRRHHIYANNLIKDHNYVPITKGKYASLMGVDVEEVADMAEDSPLYTLARIILQQIVGFPWYLIANITATQGSLANKNPQSKYPLGNSHLSPTSALFRPEEWHLILASDIGLGLTVLANYIAAQYIGWEAVCLLYVMPYMWVNHWIVAITYLHHTHPDVPKYEPEAWTFLKGATATIDRNLGFGGKHLMHNIADYHVIHHIFSRIPQYYAEEATKAIMPLLGDSYHEDKKRNFWALIWESFTQCQYVEPDDPNAKPADRAMYYKAGPSPPIEINMGRSGLKSE</sequence>
<evidence type="ECO:0000259" key="1">
    <source>
        <dbReference type="Pfam" id="PF00487"/>
    </source>
</evidence>
<dbReference type="GO" id="GO:0006629">
    <property type="term" value="P:lipid metabolic process"/>
    <property type="evidence" value="ECO:0007669"/>
    <property type="project" value="InterPro"/>
</dbReference>
<dbReference type="PANTHER" id="PTHR32100">
    <property type="entry name" value="OMEGA-6 FATTY ACID DESATURASE, CHLOROPLASTIC"/>
    <property type="match status" value="1"/>
</dbReference>
<dbReference type="InterPro" id="IPR005804">
    <property type="entry name" value="FA_desaturase_dom"/>
</dbReference>
<proteinExistence type="predicted"/>
<comment type="caution">
    <text evidence="2">The sequence shown here is derived from an EMBL/GenBank/DDBJ whole genome shotgun (WGS) entry which is preliminary data.</text>
</comment>
<dbReference type="Pfam" id="PF00487">
    <property type="entry name" value="FA_desaturase"/>
    <property type="match status" value="1"/>
</dbReference>
<reference evidence="2" key="1">
    <citation type="submission" date="2021-03" db="EMBL/GenBank/DDBJ databases">
        <authorList>
            <person name="Tagirdzhanova G."/>
        </authorList>
    </citation>
    <scope>NUCLEOTIDE SEQUENCE</scope>
</reference>
<dbReference type="AlphaFoldDB" id="A0A8H3FR02"/>
<dbReference type="CDD" id="cd03507">
    <property type="entry name" value="Delta12-FADS-like"/>
    <property type="match status" value="1"/>
</dbReference>
<accession>A0A8H3FR02</accession>
<organism evidence="2 3">
    <name type="scientific">Alectoria fallacina</name>
    <dbReference type="NCBI Taxonomy" id="1903189"/>
    <lineage>
        <taxon>Eukaryota</taxon>
        <taxon>Fungi</taxon>
        <taxon>Dikarya</taxon>
        <taxon>Ascomycota</taxon>
        <taxon>Pezizomycotina</taxon>
        <taxon>Lecanoromycetes</taxon>
        <taxon>OSLEUM clade</taxon>
        <taxon>Lecanoromycetidae</taxon>
        <taxon>Lecanorales</taxon>
        <taxon>Lecanorineae</taxon>
        <taxon>Parmeliaceae</taxon>
        <taxon>Alectoria</taxon>
    </lineage>
</organism>
<protein>
    <recommendedName>
        <fullName evidence="1">Fatty acid desaturase domain-containing protein</fullName>
    </recommendedName>
</protein>
<keyword evidence="3" id="KW-1185">Reference proteome</keyword>
<dbReference type="OrthoDB" id="1461976at2759"/>
<dbReference type="InterPro" id="IPR012171">
    <property type="entry name" value="Fatty_acid_desaturase"/>
</dbReference>
<dbReference type="GO" id="GO:0016491">
    <property type="term" value="F:oxidoreductase activity"/>
    <property type="evidence" value="ECO:0007669"/>
    <property type="project" value="InterPro"/>
</dbReference>
<evidence type="ECO:0000313" key="3">
    <source>
        <dbReference type="Proteomes" id="UP000664203"/>
    </source>
</evidence>
<evidence type="ECO:0000313" key="2">
    <source>
        <dbReference type="EMBL" id="CAF9930611.1"/>
    </source>
</evidence>